<keyword evidence="5 8" id="KW-0175">Coiled coil</keyword>
<dbReference type="EMBL" id="KQ257470">
    <property type="protein sequence ID" value="KNC96277.1"/>
    <property type="molecule type" value="Genomic_DNA"/>
</dbReference>
<evidence type="ECO:0000256" key="8">
    <source>
        <dbReference type="SAM" id="Coils"/>
    </source>
</evidence>
<dbReference type="Proteomes" id="UP000053201">
    <property type="component" value="Unassembled WGS sequence"/>
</dbReference>
<evidence type="ECO:0000313" key="11">
    <source>
        <dbReference type="Proteomes" id="UP000053201"/>
    </source>
</evidence>
<feature type="coiled-coil region" evidence="8">
    <location>
        <begin position="241"/>
        <end position="268"/>
    </location>
</feature>
<dbReference type="OrthoDB" id="9445768at2759"/>
<protein>
    <submittedName>
        <fullName evidence="10">Uncharacterized protein</fullName>
    </submittedName>
</protein>
<feature type="coiled-coil region" evidence="8">
    <location>
        <begin position="78"/>
        <end position="112"/>
    </location>
</feature>
<dbReference type="GO" id="GO:0000775">
    <property type="term" value="C:chromosome, centromeric region"/>
    <property type="evidence" value="ECO:0007669"/>
    <property type="project" value="UniProtKB-SubCell"/>
</dbReference>
<dbReference type="AlphaFoldDB" id="A0A0L0H4Y9"/>
<evidence type="ECO:0000313" key="10">
    <source>
        <dbReference type="EMBL" id="KNC96277.1"/>
    </source>
</evidence>
<comment type="subcellular location">
    <subcellularLocation>
        <location evidence="2">Chromosome</location>
        <location evidence="2">Centromere</location>
    </subcellularLocation>
    <subcellularLocation>
        <location evidence="1">Nucleus</location>
    </subcellularLocation>
</comment>
<sequence length="363" mass="41911">MDHSTPLSQQNRRLSQVSKDVPSPTKPRSHPVKTVLKEEQVNRLLDSFSFSYEDRIAKALEPDASESTAPSILETGYLESVDIALEKVKKQCKDALEQLEQVQKQLRSRSQRPHVFKSPIPGTTVSGEEAMRMNAAQRKAILQEKERALRAELEQRKRDMLVFENDDEIVLDARVRKEVVEIVDQYQSDEGLTALENQLWKELNRKESEQGIEQFLEQKRDDLRNCVEDTVKAKGANVAILQKQKEVKERLQEECNEFEKTLRAFVQRHYPLPAIMGSERKRPLERDDGAELAPETCHSVTQLSLMNIIDQLLQQFETTPDDPYITLLNGTYYPPHVEMLLRADVVERDEQNPARIKLVDFHL</sequence>
<keyword evidence="7" id="KW-0137">Centromere</keyword>
<comment type="similarity">
    <text evidence="3">Belongs to the CENP-K/MCM22 family.</text>
</comment>
<evidence type="ECO:0000256" key="5">
    <source>
        <dbReference type="ARBA" id="ARBA00023054"/>
    </source>
</evidence>
<dbReference type="GeneID" id="27691594"/>
<evidence type="ECO:0000256" key="7">
    <source>
        <dbReference type="ARBA" id="ARBA00023328"/>
    </source>
</evidence>
<dbReference type="GO" id="GO:0051382">
    <property type="term" value="P:kinetochore assembly"/>
    <property type="evidence" value="ECO:0007669"/>
    <property type="project" value="InterPro"/>
</dbReference>
<dbReference type="InterPro" id="IPR020993">
    <property type="entry name" value="Centromere_CenpK"/>
</dbReference>
<name>A0A0L0H4Y9_SPIPD</name>
<evidence type="ECO:0000256" key="3">
    <source>
        <dbReference type="ARBA" id="ARBA00005795"/>
    </source>
</evidence>
<dbReference type="Pfam" id="PF11802">
    <property type="entry name" value="CENP-K"/>
    <property type="match status" value="1"/>
</dbReference>
<keyword evidence="4" id="KW-0158">Chromosome</keyword>
<dbReference type="OMA" id="QNEIILC"/>
<accession>A0A0L0H4Y9</accession>
<proteinExistence type="inferred from homology"/>
<evidence type="ECO:0000256" key="6">
    <source>
        <dbReference type="ARBA" id="ARBA00023242"/>
    </source>
</evidence>
<dbReference type="PANTHER" id="PTHR14401">
    <property type="entry name" value="CENTROMERE PROTEIN K"/>
    <property type="match status" value="1"/>
</dbReference>
<dbReference type="VEuPathDB" id="FungiDB:SPPG_08429"/>
<reference evidence="10 11" key="1">
    <citation type="submission" date="2009-08" db="EMBL/GenBank/DDBJ databases">
        <title>The Genome Sequence of Spizellomyces punctatus strain DAOM BR117.</title>
        <authorList>
            <consortium name="The Broad Institute Genome Sequencing Platform"/>
            <person name="Russ C."/>
            <person name="Cuomo C."/>
            <person name="Shea T."/>
            <person name="Young S.K."/>
            <person name="Zeng Q."/>
            <person name="Koehrsen M."/>
            <person name="Haas B."/>
            <person name="Borodovsky M."/>
            <person name="Guigo R."/>
            <person name="Alvarado L."/>
            <person name="Berlin A."/>
            <person name="Bochicchio J."/>
            <person name="Borenstein D."/>
            <person name="Chapman S."/>
            <person name="Chen Z."/>
            <person name="Engels R."/>
            <person name="Freedman E."/>
            <person name="Gellesch M."/>
            <person name="Goldberg J."/>
            <person name="Griggs A."/>
            <person name="Gujja S."/>
            <person name="Heiman D."/>
            <person name="Hepburn T."/>
            <person name="Howarth C."/>
            <person name="Jen D."/>
            <person name="Larson L."/>
            <person name="Lewis B."/>
            <person name="Mehta T."/>
            <person name="Park D."/>
            <person name="Pearson M."/>
            <person name="Roberts A."/>
            <person name="Saif S."/>
            <person name="Shenoy N."/>
            <person name="Sisk P."/>
            <person name="Stolte C."/>
            <person name="Sykes S."/>
            <person name="Thomson T."/>
            <person name="Walk T."/>
            <person name="White J."/>
            <person name="Yandava C."/>
            <person name="Burger G."/>
            <person name="Gray M.W."/>
            <person name="Holland P.W.H."/>
            <person name="King N."/>
            <person name="Lang F.B.F."/>
            <person name="Roger A.J."/>
            <person name="Ruiz-Trillo I."/>
            <person name="Lander E."/>
            <person name="Nusbaum C."/>
        </authorList>
    </citation>
    <scope>NUCLEOTIDE SEQUENCE [LARGE SCALE GENOMIC DNA]</scope>
    <source>
        <strain evidence="10 11">DAOM BR117</strain>
    </source>
</reference>
<organism evidence="10 11">
    <name type="scientific">Spizellomyces punctatus (strain DAOM BR117)</name>
    <dbReference type="NCBI Taxonomy" id="645134"/>
    <lineage>
        <taxon>Eukaryota</taxon>
        <taxon>Fungi</taxon>
        <taxon>Fungi incertae sedis</taxon>
        <taxon>Chytridiomycota</taxon>
        <taxon>Chytridiomycota incertae sedis</taxon>
        <taxon>Chytridiomycetes</taxon>
        <taxon>Spizellomycetales</taxon>
        <taxon>Spizellomycetaceae</taxon>
        <taxon>Spizellomyces</taxon>
    </lineage>
</organism>
<dbReference type="RefSeq" id="XP_016604317.1">
    <property type="nucleotide sequence ID" value="XM_016756584.1"/>
</dbReference>
<gene>
    <name evidence="10" type="ORF">SPPG_08429</name>
</gene>
<keyword evidence="6" id="KW-0539">Nucleus</keyword>
<dbReference type="InParanoid" id="A0A0L0H4Y9"/>
<evidence type="ECO:0000256" key="9">
    <source>
        <dbReference type="SAM" id="MobiDB-lite"/>
    </source>
</evidence>
<evidence type="ECO:0000256" key="4">
    <source>
        <dbReference type="ARBA" id="ARBA00022454"/>
    </source>
</evidence>
<evidence type="ECO:0000256" key="1">
    <source>
        <dbReference type="ARBA" id="ARBA00004123"/>
    </source>
</evidence>
<dbReference type="STRING" id="645134.A0A0L0H4Y9"/>
<dbReference type="GO" id="GO:0000070">
    <property type="term" value="P:mitotic sister chromatid segregation"/>
    <property type="evidence" value="ECO:0007669"/>
    <property type="project" value="TreeGrafter"/>
</dbReference>
<dbReference type="GO" id="GO:0005634">
    <property type="term" value="C:nucleus"/>
    <property type="evidence" value="ECO:0007669"/>
    <property type="project" value="UniProtKB-SubCell"/>
</dbReference>
<feature type="compositionally biased region" description="Polar residues" evidence="9">
    <location>
        <begin position="1"/>
        <end position="18"/>
    </location>
</feature>
<evidence type="ECO:0000256" key="2">
    <source>
        <dbReference type="ARBA" id="ARBA00004584"/>
    </source>
</evidence>
<keyword evidence="11" id="KW-1185">Reference proteome</keyword>
<feature type="region of interest" description="Disordered" evidence="9">
    <location>
        <begin position="1"/>
        <end position="34"/>
    </location>
</feature>
<dbReference type="PANTHER" id="PTHR14401:SF6">
    <property type="entry name" value="CENTROMERE PROTEIN K"/>
    <property type="match status" value="1"/>
</dbReference>